<proteinExistence type="predicted"/>
<dbReference type="EMBL" id="OX365902">
    <property type="protein sequence ID" value="CAI4061338.1"/>
    <property type="molecule type" value="Genomic_DNA"/>
</dbReference>
<keyword evidence="2" id="KW-1185">Reference proteome</keyword>
<evidence type="ECO:0000313" key="1">
    <source>
        <dbReference type="EMBL" id="CAI4061338.1"/>
    </source>
</evidence>
<dbReference type="SMART" id="SM00552">
    <property type="entry name" value="ADEAMc"/>
    <property type="match status" value="1"/>
</dbReference>
<dbReference type="PANTHER" id="PTHR47803:SF1">
    <property type="entry name" value="TRNA-SPECIFIC ADENOSINE DEAMINASE 1"/>
    <property type="match status" value="1"/>
</dbReference>
<dbReference type="InterPro" id="IPR002466">
    <property type="entry name" value="A_deamin"/>
</dbReference>
<reference evidence="1" key="1">
    <citation type="submission" date="2022-10" db="EMBL/GenBank/DDBJ databases">
        <authorList>
            <person name="Byrne P K."/>
        </authorList>
    </citation>
    <scope>NUCLEOTIDE SEQUENCE</scope>
    <source>
        <strain evidence="1">IFO1802</strain>
    </source>
</reference>
<accession>A0AA35JIG6</accession>
<dbReference type="GO" id="GO:0003723">
    <property type="term" value="F:RNA binding"/>
    <property type="evidence" value="ECO:0007669"/>
    <property type="project" value="InterPro"/>
</dbReference>
<sequence>MAKLLIMSSKNELAEEISNKVIGEYSKLKSVCKPATRPTGIKEWTILAGVVVINRSGGANNVEVLSVATGVKALPDSELQRSGGKLLHDCHAEILALRGANTVLLKHIKDYDPANGSDFIESNNEIPIRFNLKDDWELALYISRLPCGDASMDFLNDSCKNNEDFIKIEDNDAFQYVDPKVKTILRGRLNFHKKSVVRTKPGRYDSNITLSKSCSDKLSMKQISSILNSLNYELFEQPVYLKYIVIPDIEDKTKHILERSFHNRLPCDGHKVEFLNCHTPFYDDRTDENDIPSSMCSIKLFVNDSSTEEAIFNGMKNGFYTKSSKPLRKHCQSQVSRFAQWELFRQIRPKHKSMSYLHFKSQQKERNRLITTAKNALSPDGWISTRIDDVS</sequence>
<dbReference type="Proteomes" id="UP001162087">
    <property type="component" value="Chromosome 7"/>
</dbReference>
<dbReference type="GO" id="GO:0043829">
    <property type="term" value="F:tRNA-specific adenosine-37 deaminase activity"/>
    <property type="evidence" value="ECO:0007669"/>
    <property type="project" value="TreeGrafter"/>
</dbReference>
<evidence type="ECO:0000313" key="2">
    <source>
        <dbReference type="Proteomes" id="UP001162087"/>
    </source>
</evidence>
<name>A0AA35JIG6_SACK1</name>
<dbReference type="PANTHER" id="PTHR47803">
    <property type="entry name" value="TRNA-SPECIFIC ADENOSINE DEAMINASE 1"/>
    <property type="match status" value="1"/>
</dbReference>
<dbReference type="Pfam" id="PF02137">
    <property type="entry name" value="A_deamin"/>
    <property type="match status" value="1"/>
</dbReference>
<dbReference type="PROSITE" id="PS50141">
    <property type="entry name" value="A_DEAMIN_EDITASE"/>
    <property type="match status" value="1"/>
</dbReference>
<organism evidence="1 2">
    <name type="scientific">Saccharomyces kudriavzevii (strain ATCC MYA-4449 / AS 2.2408 / CBS 8840 / NBRC 1802 / NCYC 2889)</name>
    <name type="common">Yeast</name>
    <dbReference type="NCBI Taxonomy" id="226230"/>
    <lineage>
        <taxon>Eukaryota</taxon>
        <taxon>Fungi</taxon>
        <taxon>Dikarya</taxon>
        <taxon>Ascomycota</taxon>
        <taxon>Saccharomycotina</taxon>
        <taxon>Saccharomycetes</taxon>
        <taxon>Saccharomycetales</taxon>
        <taxon>Saccharomycetaceae</taxon>
        <taxon>Saccharomyces</taxon>
    </lineage>
</organism>
<dbReference type="InterPro" id="IPR042935">
    <property type="entry name" value="Tad1"/>
</dbReference>
<protein>
    <submittedName>
        <fullName evidence="1">Uncharacterized protein</fullName>
    </submittedName>
</protein>
<gene>
    <name evidence="1" type="primary">SKDI07G0230</name>
    <name evidence="1" type="ORF">SKDI_07G0230</name>
</gene>
<dbReference type="GO" id="GO:0002100">
    <property type="term" value="P:tRNA wobble adenosine to inosine editing"/>
    <property type="evidence" value="ECO:0007669"/>
    <property type="project" value="InterPro"/>
</dbReference>
<dbReference type="OrthoDB" id="10268011at2759"/>